<gene>
    <name evidence="1" type="ORF">ACFFK0_17060</name>
</gene>
<dbReference type="EMBL" id="JBHLWN010000069">
    <property type="protein sequence ID" value="MFC0214140.1"/>
    <property type="molecule type" value="Genomic_DNA"/>
</dbReference>
<evidence type="ECO:0000313" key="2">
    <source>
        <dbReference type="Proteomes" id="UP001589776"/>
    </source>
</evidence>
<comment type="caution">
    <text evidence="1">The sequence shown here is derived from an EMBL/GenBank/DDBJ whole genome shotgun (WGS) entry which is preliminary data.</text>
</comment>
<dbReference type="Proteomes" id="UP001589776">
    <property type="component" value="Unassembled WGS sequence"/>
</dbReference>
<name>A0ABV6DNC1_9BACL</name>
<dbReference type="RefSeq" id="WP_377471488.1">
    <property type="nucleotide sequence ID" value="NZ_JBHLWN010000069.1"/>
</dbReference>
<sequence>MPWPMVHFAIADRVCCGEPSPSFLIGSIAPDAIHARAGSTREDKERTHFVQNGTLPTVDEIGRQAAHFFHQDEAPEWKAFVRGYMSHVYAGVRAFISETSKELMALYSEWGIDFSAEVHA</sequence>
<organism evidence="1 2">
    <name type="scientific">Paenibacillus chartarius</name>
    <dbReference type="NCBI Taxonomy" id="747481"/>
    <lineage>
        <taxon>Bacteria</taxon>
        <taxon>Bacillati</taxon>
        <taxon>Bacillota</taxon>
        <taxon>Bacilli</taxon>
        <taxon>Bacillales</taxon>
        <taxon>Paenibacillaceae</taxon>
        <taxon>Paenibacillus</taxon>
    </lineage>
</organism>
<keyword evidence="2" id="KW-1185">Reference proteome</keyword>
<proteinExistence type="predicted"/>
<evidence type="ECO:0000313" key="1">
    <source>
        <dbReference type="EMBL" id="MFC0214140.1"/>
    </source>
</evidence>
<accession>A0ABV6DNC1</accession>
<reference evidence="1 2" key="1">
    <citation type="submission" date="2024-09" db="EMBL/GenBank/DDBJ databases">
        <authorList>
            <person name="Sun Q."/>
            <person name="Mori K."/>
        </authorList>
    </citation>
    <scope>NUCLEOTIDE SEQUENCE [LARGE SCALE GENOMIC DNA]</scope>
    <source>
        <strain evidence="1 2">CCM 7759</strain>
    </source>
</reference>
<protein>
    <submittedName>
        <fullName evidence="1">Uncharacterized protein</fullName>
    </submittedName>
</protein>